<keyword evidence="9" id="KW-1185">Reference proteome</keyword>
<dbReference type="GO" id="GO:0022857">
    <property type="term" value="F:transmembrane transporter activity"/>
    <property type="evidence" value="ECO:0007669"/>
    <property type="project" value="InterPro"/>
</dbReference>
<feature type="transmembrane region" description="Helical" evidence="6">
    <location>
        <begin position="552"/>
        <end position="570"/>
    </location>
</feature>
<feature type="transmembrane region" description="Helical" evidence="6">
    <location>
        <begin position="95"/>
        <end position="114"/>
    </location>
</feature>
<feature type="transmembrane region" description="Helical" evidence="6">
    <location>
        <begin position="461"/>
        <end position="479"/>
    </location>
</feature>
<gene>
    <name evidence="8" type="ORF">EV356DRAFT_534376</name>
</gene>
<dbReference type="OrthoDB" id="3026777at2759"/>
<keyword evidence="2 6" id="KW-0812">Transmembrane</keyword>
<accession>A0A6A6H409</accession>
<evidence type="ECO:0000256" key="2">
    <source>
        <dbReference type="ARBA" id="ARBA00022692"/>
    </source>
</evidence>
<evidence type="ECO:0000256" key="6">
    <source>
        <dbReference type="SAM" id="Phobius"/>
    </source>
</evidence>
<dbReference type="Gene3D" id="1.20.1250.20">
    <property type="entry name" value="MFS general substrate transporter like domains"/>
    <property type="match status" value="1"/>
</dbReference>
<dbReference type="EMBL" id="ML991813">
    <property type="protein sequence ID" value="KAF2232647.1"/>
    <property type="molecule type" value="Genomic_DNA"/>
</dbReference>
<dbReference type="PANTHER" id="PTHR23507">
    <property type="entry name" value="ZGC:174356"/>
    <property type="match status" value="1"/>
</dbReference>
<keyword evidence="4 6" id="KW-0472">Membrane</keyword>
<feature type="region of interest" description="Disordered" evidence="5">
    <location>
        <begin position="581"/>
        <end position="600"/>
    </location>
</feature>
<dbReference type="PROSITE" id="PS50850">
    <property type="entry name" value="MFS"/>
    <property type="match status" value="1"/>
</dbReference>
<dbReference type="Pfam" id="PF07690">
    <property type="entry name" value="MFS_1"/>
    <property type="match status" value="1"/>
</dbReference>
<evidence type="ECO:0000313" key="8">
    <source>
        <dbReference type="EMBL" id="KAF2232647.1"/>
    </source>
</evidence>
<feature type="domain" description="Major facilitator superfamily (MFS) profile" evidence="7">
    <location>
        <begin position="94"/>
        <end position="575"/>
    </location>
</feature>
<dbReference type="InterPro" id="IPR020846">
    <property type="entry name" value="MFS_dom"/>
</dbReference>
<evidence type="ECO:0000256" key="5">
    <source>
        <dbReference type="SAM" id="MobiDB-lite"/>
    </source>
</evidence>
<feature type="transmembrane region" description="Helical" evidence="6">
    <location>
        <begin position="417"/>
        <end position="440"/>
    </location>
</feature>
<feature type="transmembrane region" description="Helical" evidence="6">
    <location>
        <begin position="197"/>
        <end position="219"/>
    </location>
</feature>
<keyword evidence="3 6" id="KW-1133">Transmembrane helix</keyword>
<feature type="transmembrane region" description="Helical" evidence="6">
    <location>
        <begin position="292"/>
        <end position="314"/>
    </location>
</feature>
<evidence type="ECO:0000259" key="7">
    <source>
        <dbReference type="PROSITE" id="PS50850"/>
    </source>
</evidence>
<feature type="compositionally biased region" description="Basic and acidic residues" evidence="5">
    <location>
        <begin position="588"/>
        <end position="600"/>
    </location>
</feature>
<dbReference type="InterPro" id="IPR005829">
    <property type="entry name" value="Sugar_transporter_CS"/>
</dbReference>
<feature type="transmembrane region" description="Helical" evidence="6">
    <location>
        <begin position="225"/>
        <end position="250"/>
    </location>
</feature>
<sequence length="600" mass="65217">MTHGGVFQADAEVDAGIPTQTLGKPGQASHAGEGSVVAAKGGVGAFSVRSEAPQHDENAPLLGAQTEDGVRQGRDPPWEEEEEFKGRPWYRKPSVYWMLVPFLFHAFAFGGIIVPRMNLYLDLICREVLVDRSISDPTFTFNPVVLGGDDTICRKNDEVQSKVSLFTLYGNLISGILSAIISPKLGALSDRYGRKKLIIITSIGTLGTECLCIIAAMNLDSFNTNWLLLGFALDGICGSFIAAMSLAHAYATDCTPPSHRNVAFGMYHGCLFTGIALGPILAAFVIKATGTVLSVFWMAIGTHLFFIIFVTLVVPESLSRRRQDAAREKYREELESIGPAHYCSSSLLRIVRIGNLFEPLKILWPTGRGTSAAVRRNLILLASIDTIMFGVAMGSMSVVIYYTEYQFGWGNYESSKFISIVSSCRVIALIGILPIITRIFRGRRDTSKLANTGSDNFDLGIVRLAVLFDTLGYLGYTLARKPELMILSGCVAAIGGIGSPTLQAALTKHIPADKTGQLLGASGLLHALARVVAPTVFNAIYSKTVGKFTQTVFVFLTATFGVAFFLSWFVKPHVYVREPDSGTTDIHANNERDDDTTVVR</sequence>
<name>A0A6A6H409_VIRVR</name>
<dbReference type="Proteomes" id="UP000800092">
    <property type="component" value="Unassembled WGS sequence"/>
</dbReference>
<feature type="transmembrane region" description="Helical" evidence="6">
    <location>
        <begin position="485"/>
        <end position="506"/>
    </location>
</feature>
<dbReference type="SUPFAM" id="SSF103473">
    <property type="entry name" value="MFS general substrate transporter"/>
    <property type="match status" value="1"/>
</dbReference>
<proteinExistence type="predicted"/>
<evidence type="ECO:0000313" key="9">
    <source>
        <dbReference type="Proteomes" id="UP000800092"/>
    </source>
</evidence>
<evidence type="ECO:0000256" key="3">
    <source>
        <dbReference type="ARBA" id="ARBA00022989"/>
    </source>
</evidence>
<comment type="subcellular location">
    <subcellularLocation>
        <location evidence="1">Membrane</location>
        <topology evidence="1">Multi-pass membrane protein</topology>
    </subcellularLocation>
</comment>
<feature type="transmembrane region" description="Helical" evidence="6">
    <location>
        <begin position="378"/>
        <end position="402"/>
    </location>
</feature>
<dbReference type="PROSITE" id="PS00216">
    <property type="entry name" value="SUGAR_TRANSPORT_1"/>
    <property type="match status" value="1"/>
</dbReference>
<dbReference type="PANTHER" id="PTHR23507:SF40">
    <property type="entry name" value="TETRACYCLINE-EFFLUX TRANSPORTER"/>
    <property type="match status" value="1"/>
</dbReference>
<protein>
    <submittedName>
        <fullName evidence="8">MFS general substrate transporter</fullName>
    </submittedName>
</protein>
<dbReference type="InterPro" id="IPR036259">
    <property type="entry name" value="MFS_trans_sf"/>
</dbReference>
<evidence type="ECO:0000256" key="1">
    <source>
        <dbReference type="ARBA" id="ARBA00004141"/>
    </source>
</evidence>
<reference evidence="8" key="1">
    <citation type="journal article" date="2020" name="Stud. Mycol.">
        <title>101 Dothideomycetes genomes: a test case for predicting lifestyles and emergence of pathogens.</title>
        <authorList>
            <person name="Haridas S."/>
            <person name="Albert R."/>
            <person name="Binder M."/>
            <person name="Bloem J."/>
            <person name="Labutti K."/>
            <person name="Salamov A."/>
            <person name="Andreopoulos B."/>
            <person name="Baker S."/>
            <person name="Barry K."/>
            <person name="Bills G."/>
            <person name="Bluhm B."/>
            <person name="Cannon C."/>
            <person name="Castanera R."/>
            <person name="Culley D."/>
            <person name="Daum C."/>
            <person name="Ezra D."/>
            <person name="Gonzalez J."/>
            <person name="Henrissat B."/>
            <person name="Kuo A."/>
            <person name="Liang C."/>
            <person name="Lipzen A."/>
            <person name="Lutzoni F."/>
            <person name="Magnuson J."/>
            <person name="Mondo S."/>
            <person name="Nolan M."/>
            <person name="Ohm R."/>
            <person name="Pangilinan J."/>
            <person name="Park H.-J."/>
            <person name="Ramirez L."/>
            <person name="Alfaro M."/>
            <person name="Sun H."/>
            <person name="Tritt A."/>
            <person name="Yoshinaga Y."/>
            <person name="Zwiers L.-H."/>
            <person name="Turgeon B."/>
            <person name="Goodwin S."/>
            <person name="Spatafora J."/>
            <person name="Crous P."/>
            <person name="Grigoriev I."/>
        </authorList>
    </citation>
    <scope>NUCLEOTIDE SEQUENCE</scope>
    <source>
        <strain evidence="8">Tuck. ex Michener</strain>
    </source>
</reference>
<feature type="transmembrane region" description="Helical" evidence="6">
    <location>
        <begin position="166"/>
        <end position="185"/>
    </location>
</feature>
<organism evidence="8 9">
    <name type="scientific">Viridothelium virens</name>
    <name type="common">Speckled blister lichen</name>
    <name type="synonym">Trypethelium virens</name>
    <dbReference type="NCBI Taxonomy" id="1048519"/>
    <lineage>
        <taxon>Eukaryota</taxon>
        <taxon>Fungi</taxon>
        <taxon>Dikarya</taxon>
        <taxon>Ascomycota</taxon>
        <taxon>Pezizomycotina</taxon>
        <taxon>Dothideomycetes</taxon>
        <taxon>Dothideomycetes incertae sedis</taxon>
        <taxon>Trypetheliales</taxon>
        <taxon>Trypetheliaceae</taxon>
        <taxon>Viridothelium</taxon>
    </lineage>
</organism>
<feature type="region of interest" description="Disordered" evidence="5">
    <location>
        <begin position="1"/>
        <end position="34"/>
    </location>
</feature>
<feature type="transmembrane region" description="Helical" evidence="6">
    <location>
        <begin position="518"/>
        <end position="540"/>
    </location>
</feature>
<feature type="transmembrane region" description="Helical" evidence="6">
    <location>
        <begin position="262"/>
        <end position="286"/>
    </location>
</feature>
<dbReference type="InterPro" id="IPR011701">
    <property type="entry name" value="MFS"/>
</dbReference>
<dbReference type="GO" id="GO:0016020">
    <property type="term" value="C:membrane"/>
    <property type="evidence" value="ECO:0007669"/>
    <property type="project" value="UniProtKB-SubCell"/>
</dbReference>
<evidence type="ECO:0000256" key="4">
    <source>
        <dbReference type="ARBA" id="ARBA00023136"/>
    </source>
</evidence>
<dbReference type="AlphaFoldDB" id="A0A6A6H409"/>